<dbReference type="Proteomes" id="UP000039865">
    <property type="component" value="Unassembled WGS sequence"/>
</dbReference>
<feature type="region of interest" description="Disordered" evidence="2">
    <location>
        <begin position="644"/>
        <end position="676"/>
    </location>
</feature>
<feature type="compositionally biased region" description="Polar residues" evidence="2">
    <location>
        <begin position="766"/>
        <end position="776"/>
    </location>
</feature>
<sequence length="964" mass="111844">MQNNSVNMNEGGVPLAGTPNKKKGMFKKKKVNESRNMLQQQHNKPPLLLLQTLKTRPETAKHKDSINQGLKDSFLNNNNILGSSQNITNINTHYNNTNAFAPQQIVSELESVATPHKSCQTCSKINNYMTNAHQRSMRDYSPNENHMDDNSNPHHIISINNQIEDHNEDLSNLKQDLNQRQYLTLNNMSDSNGFFKHRTFTPQKGLRLSSNEKLKQKKKSSKNTADFTEKIQKICQEQKNVKINRIHKVFRKCEEQKKDIVNFQGQRQEHLLRQSTKDDEVQLQLHSMQRKIESASKEIDLIQQKQEHSAKQIDSLRNKEFYNQTNENTLLDKMHTLEQQLRTLKQQTHTQLQSLDDKSQQSIQVLNDGFKTSLRDVNKTLYQKIFDSLKEESQNNVQNVNDQISTKLNQLGKKMEQQKKEQFDAIATAQKNIREETQQFIKHDKIEKLEKSFTDKTKEVKDQITEMINLRLSQQPRDLSSNQIDEKIEQLQSKISTDLNQQKQQILNLVNQQQKELSNITKVVQEVESHQELLFNTLQKRLQLEIKEMITQRDESQKEYFESEKQDFLKAIQDNMLMLDSMLKEYALIKNQQQHQRQNLSASPQGIIEPMQSLQSADSYNRFLQHQNPTSECDNSILRSSVSQSGLNSALNGPFQELQREESKRYSQASRSRQQNIMVQDFMKSSESLANNNKVQSVSSDQTRKQYPKGIDNIPMNINEKEASKFVSKANSDDYSNRNDNQYEEVKVEDIEIYSPLNKKNKSESVHSASGSYSESQRLDGIQQNRVKRQKSSKTSQRTVEKTTSDFFNLTQESQFDLVNQFSNSGQNALSNIIRQQQQIQGQNQQPLHSIEKRFGKIGQEILEEVYVNEVLTALEECFGVLNRGPDQNSQQLLSNQNNLPSNNNLYLYERIETLNSRQNLNQGQNNRRSNEDQEDDEEDEAIDVALASHDYSDRYELSISNND</sequence>
<evidence type="ECO:0000256" key="2">
    <source>
        <dbReference type="SAM" id="MobiDB-lite"/>
    </source>
</evidence>
<proteinExistence type="predicted"/>
<evidence type="ECO:0000256" key="1">
    <source>
        <dbReference type="SAM" id="Coils"/>
    </source>
</evidence>
<feature type="region of interest" description="Disordered" evidence="2">
    <location>
        <begin position="688"/>
        <end position="718"/>
    </location>
</feature>
<dbReference type="InParanoid" id="A0A078APZ3"/>
<dbReference type="EMBL" id="CCKQ01012427">
    <property type="protein sequence ID" value="CDW84046.1"/>
    <property type="molecule type" value="Genomic_DNA"/>
</dbReference>
<organism evidence="3 4">
    <name type="scientific">Stylonychia lemnae</name>
    <name type="common">Ciliate</name>
    <dbReference type="NCBI Taxonomy" id="5949"/>
    <lineage>
        <taxon>Eukaryota</taxon>
        <taxon>Sar</taxon>
        <taxon>Alveolata</taxon>
        <taxon>Ciliophora</taxon>
        <taxon>Intramacronucleata</taxon>
        <taxon>Spirotrichea</taxon>
        <taxon>Stichotrichia</taxon>
        <taxon>Sporadotrichida</taxon>
        <taxon>Oxytrichidae</taxon>
        <taxon>Stylonychinae</taxon>
        <taxon>Stylonychia</taxon>
    </lineage>
</organism>
<feature type="region of interest" description="Disordered" evidence="2">
    <location>
        <begin position="919"/>
        <end position="941"/>
    </location>
</feature>
<feature type="region of interest" description="Disordered" evidence="2">
    <location>
        <begin position="759"/>
        <end position="801"/>
    </location>
</feature>
<dbReference type="AlphaFoldDB" id="A0A078APZ3"/>
<reference evidence="3 4" key="1">
    <citation type="submission" date="2014-06" db="EMBL/GenBank/DDBJ databases">
        <authorList>
            <person name="Swart Estienne"/>
        </authorList>
    </citation>
    <scope>NUCLEOTIDE SEQUENCE [LARGE SCALE GENOMIC DNA]</scope>
    <source>
        <strain evidence="3 4">130c</strain>
    </source>
</reference>
<evidence type="ECO:0000313" key="4">
    <source>
        <dbReference type="Proteomes" id="UP000039865"/>
    </source>
</evidence>
<accession>A0A078APZ3</accession>
<gene>
    <name evidence="3" type="primary">Contig14627.g15578</name>
    <name evidence="3" type="ORF">STYLEM_13103</name>
</gene>
<protein>
    <submittedName>
        <fullName evidence="3">Uncharacterized protein</fullName>
    </submittedName>
</protein>
<name>A0A078APZ3_STYLE</name>
<feature type="compositionally biased region" description="Polar residues" evidence="2">
    <location>
        <begin position="688"/>
        <end position="701"/>
    </location>
</feature>
<feature type="coiled-coil region" evidence="1">
    <location>
        <begin position="278"/>
        <end position="347"/>
    </location>
</feature>
<keyword evidence="1" id="KW-0175">Coiled coil</keyword>
<feature type="compositionally biased region" description="Polar residues" evidence="2">
    <location>
        <begin position="666"/>
        <end position="676"/>
    </location>
</feature>
<feature type="compositionally biased region" description="Low complexity" evidence="2">
    <location>
        <begin position="919"/>
        <end position="928"/>
    </location>
</feature>
<feature type="region of interest" description="Disordered" evidence="2">
    <location>
        <begin position="1"/>
        <end position="23"/>
    </location>
</feature>
<feature type="coiled-coil region" evidence="1">
    <location>
        <begin position="496"/>
        <end position="559"/>
    </location>
</feature>
<evidence type="ECO:0000313" key="3">
    <source>
        <dbReference type="EMBL" id="CDW84046.1"/>
    </source>
</evidence>
<feature type="coiled-coil region" evidence="1">
    <location>
        <begin position="390"/>
        <end position="421"/>
    </location>
</feature>
<keyword evidence="4" id="KW-1185">Reference proteome</keyword>